<name>A0A6J7PN93_9ZZZZ</name>
<reference evidence="1" key="1">
    <citation type="submission" date="2020-05" db="EMBL/GenBank/DDBJ databases">
        <authorList>
            <person name="Chiriac C."/>
            <person name="Salcher M."/>
            <person name="Ghai R."/>
            <person name="Kavagutti S V."/>
        </authorList>
    </citation>
    <scope>NUCLEOTIDE SEQUENCE</scope>
</reference>
<sequence length="192" mass="20813">MTVPKLDELAERLLIRCLGAADGQHDPVRSEVPDLDPVAVVVCIGHERLDHEAPAGGEDSRHVAHHQRLPVGIAHTEKGVYRDENQPERAFRERICHVCDVTGDPVATRLCRQPIEHSRRSVERVHLEADLGEGDREAPGSRPELEHACAAGQRSESLHAGTGVRGRGVPVVVDLGHSLAVAGFVVPAHAQQ</sequence>
<evidence type="ECO:0000313" key="1">
    <source>
        <dbReference type="EMBL" id="CAB5007030.1"/>
    </source>
</evidence>
<organism evidence="1">
    <name type="scientific">freshwater metagenome</name>
    <dbReference type="NCBI Taxonomy" id="449393"/>
    <lineage>
        <taxon>unclassified sequences</taxon>
        <taxon>metagenomes</taxon>
        <taxon>ecological metagenomes</taxon>
    </lineage>
</organism>
<protein>
    <submittedName>
        <fullName evidence="1">Unannotated protein</fullName>
    </submittedName>
</protein>
<dbReference type="EMBL" id="CAFBON010000285">
    <property type="protein sequence ID" value="CAB5007030.1"/>
    <property type="molecule type" value="Genomic_DNA"/>
</dbReference>
<accession>A0A6J7PN93</accession>
<dbReference type="AlphaFoldDB" id="A0A6J7PN93"/>
<gene>
    <name evidence="1" type="ORF">UFOPK3954_02108</name>
</gene>
<proteinExistence type="predicted"/>